<keyword evidence="2" id="KW-1185">Reference proteome</keyword>
<name>A0A1L9SAE2_9EURO</name>
<sequence>MRPALLRLLKRPSAVSILDSLIAAPAGVEQLGFRFRCARCQTRGTQQTAAVEWEPEIRDPLSHDTPSHPRYSFAVHEITPLPKNARRLRAHNQADVCTTFIKTLGLQSEKLDYESNIGHTRDIGTRLVDHPDSQQDFALWEELLRYRQRHYGDNGILEIWKGLTMRLEEVNLPTQGEQADFFWHTFIQLGLKRDTFLKDLADYALRVWERTGGKWAGFYETIVGGFFERGLTSQAVRWHKKLQHPHLAHPNDILRILNAALTPVQDSKLMSLPNWSQNADVHNSRGARAFQKICRTVEGHQIYAPVISALLHRGLMEDAISMHNCLVKRHDHPKNAEEIQRLLTYAKRYASRSTSQTLEDYVETHFSHNSATKTASGSGSSALKSDRGSWVGEKPFKDEFGARFFATKALTFEMVVAGLRMFGVSAIGPHSLREMAIRAHGNQDILNKLKALRQAGIAISDSTFSRLLRKLAVENREILLNELLHSDQHPDVLEDVALQESFFVSHYMAQDWRQYNLTWAILGELVDVPQLLNIQFRKFIAAGEWKPASKIADELFLQGKRLTTQSVDFLVGQIVTPRRKGAGPNQGRALSPRDEVALVVQILRRVVSAGGDVHPELWIEMLKRMGMGNHWDELRECCLWLSQEYSAGQKPMTLTSRALVHPGHGDRVLEAIFNPQMQAAIVAWGFKLRIPPSPDGEQAHSPSQAKKGQFVPWVRGLVLLRELGQRGVRLCETEIRRTCQRRLNVLYGPPRHSARRINRILRRENPYGLRQVINDIHHAWGTVLLFPGLRPDRFHRLVHNPTTKMSLHRARRTLRAILNTK</sequence>
<protein>
    <recommendedName>
        <fullName evidence="3">Pentatricopeptide repeat domain-containing protein</fullName>
    </recommendedName>
</protein>
<dbReference type="RefSeq" id="XP_022578628.1">
    <property type="nucleotide sequence ID" value="XM_022723842.1"/>
</dbReference>
<dbReference type="STRING" id="1073090.A0A1L9SAE2"/>
<evidence type="ECO:0008006" key="3">
    <source>
        <dbReference type="Google" id="ProtNLM"/>
    </source>
</evidence>
<dbReference type="Proteomes" id="UP000184188">
    <property type="component" value="Unassembled WGS sequence"/>
</dbReference>
<dbReference type="AlphaFoldDB" id="A0A1L9SAE2"/>
<proteinExistence type="predicted"/>
<accession>A0A1L9SAE2</accession>
<evidence type="ECO:0000313" key="2">
    <source>
        <dbReference type="Proteomes" id="UP000184188"/>
    </source>
</evidence>
<dbReference type="OrthoDB" id="5366531at2759"/>
<dbReference type="EMBL" id="KV878349">
    <property type="protein sequence ID" value="OJJ44118.1"/>
    <property type="molecule type" value="Genomic_DNA"/>
</dbReference>
<dbReference type="GeneID" id="34610307"/>
<gene>
    <name evidence="1" type="ORF">ASPZODRAFT_135591</name>
</gene>
<reference evidence="2" key="1">
    <citation type="journal article" date="2017" name="Genome Biol.">
        <title>Comparative genomics reveals high biological diversity and specific adaptations in the industrially and medically important fungal genus Aspergillus.</title>
        <authorList>
            <person name="de Vries R.P."/>
            <person name="Riley R."/>
            <person name="Wiebenga A."/>
            <person name="Aguilar-Osorio G."/>
            <person name="Amillis S."/>
            <person name="Uchima C.A."/>
            <person name="Anderluh G."/>
            <person name="Asadollahi M."/>
            <person name="Askin M."/>
            <person name="Barry K."/>
            <person name="Battaglia E."/>
            <person name="Bayram O."/>
            <person name="Benocci T."/>
            <person name="Braus-Stromeyer S.A."/>
            <person name="Caldana C."/>
            <person name="Canovas D."/>
            <person name="Cerqueira G.C."/>
            <person name="Chen F."/>
            <person name="Chen W."/>
            <person name="Choi C."/>
            <person name="Clum A."/>
            <person name="Dos Santos R.A."/>
            <person name="Damasio A.R."/>
            <person name="Diallinas G."/>
            <person name="Emri T."/>
            <person name="Fekete E."/>
            <person name="Flipphi M."/>
            <person name="Freyberg S."/>
            <person name="Gallo A."/>
            <person name="Gournas C."/>
            <person name="Habgood R."/>
            <person name="Hainaut M."/>
            <person name="Harispe M.L."/>
            <person name="Henrissat B."/>
            <person name="Hilden K.S."/>
            <person name="Hope R."/>
            <person name="Hossain A."/>
            <person name="Karabika E."/>
            <person name="Karaffa L."/>
            <person name="Karanyi Z."/>
            <person name="Krasevec N."/>
            <person name="Kuo A."/>
            <person name="Kusch H."/>
            <person name="LaButti K."/>
            <person name="Lagendijk E.L."/>
            <person name="Lapidus A."/>
            <person name="Levasseur A."/>
            <person name="Lindquist E."/>
            <person name="Lipzen A."/>
            <person name="Logrieco A.F."/>
            <person name="MacCabe A."/>
            <person name="Maekelae M.R."/>
            <person name="Malavazi I."/>
            <person name="Melin P."/>
            <person name="Meyer V."/>
            <person name="Mielnichuk N."/>
            <person name="Miskei M."/>
            <person name="Molnar A.P."/>
            <person name="Mule G."/>
            <person name="Ngan C.Y."/>
            <person name="Orejas M."/>
            <person name="Orosz E."/>
            <person name="Ouedraogo J.P."/>
            <person name="Overkamp K.M."/>
            <person name="Park H.-S."/>
            <person name="Perrone G."/>
            <person name="Piumi F."/>
            <person name="Punt P.J."/>
            <person name="Ram A.F."/>
            <person name="Ramon A."/>
            <person name="Rauscher S."/>
            <person name="Record E."/>
            <person name="Riano-Pachon D.M."/>
            <person name="Robert V."/>
            <person name="Roehrig J."/>
            <person name="Ruller R."/>
            <person name="Salamov A."/>
            <person name="Salih N.S."/>
            <person name="Samson R.A."/>
            <person name="Sandor E."/>
            <person name="Sanguinetti M."/>
            <person name="Schuetze T."/>
            <person name="Sepcic K."/>
            <person name="Shelest E."/>
            <person name="Sherlock G."/>
            <person name="Sophianopoulou V."/>
            <person name="Squina F.M."/>
            <person name="Sun H."/>
            <person name="Susca A."/>
            <person name="Todd R.B."/>
            <person name="Tsang A."/>
            <person name="Unkles S.E."/>
            <person name="van de Wiele N."/>
            <person name="van Rossen-Uffink D."/>
            <person name="Oliveira J.V."/>
            <person name="Vesth T.C."/>
            <person name="Visser J."/>
            <person name="Yu J.-H."/>
            <person name="Zhou M."/>
            <person name="Andersen M.R."/>
            <person name="Archer D.B."/>
            <person name="Baker S.E."/>
            <person name="Benoit I."/>
            <person name="Brakhage A.A."/>
            <person name="Braus G.H."/>
            <person name="Fischer R."/>
            <person name="Frisvad J.C."/>
            <person name="Goldman G.H."/>
            <person name="Houbraken J."/>
            <person name="Oakley B."/>
            <person name="Pocsi I."/>
            <person name="Scazzocchio C."/>
            <person name="Seiboth B."/>
            <person name="vanKuyk P.A."/>
            <person name="Wortman J."/>
            <person name="Dyer P.S."/>
            <person name="Grigoriev I.V."/>
        </authorList>
    </citation>
    <scope>NUCLEOTIDE SEQUENCE [LARGE SCALE GENOMIC DNA]</scope>
    <source>
        <strain evidence="2">CBS 506.65</strain>
    </source>
</reference>
<dbReference type="VEuPathDB" id="FungiDB:ASPZODRAFT_135591"/>
<evidence type="ECO:0000313" key="1">
    <source>
        <dbReference type="EMBL" id="OJJ44118.1"/>
    </source>
</evidence>
<organism evidence="1 2">
    <name type="scientific">Penicilliopsis zonata CBS 506.65</name>
    <dbReference type="NCBI Taxonomy" id="1073090"/>
    <lineage>
        <taxon>Eukaryota</taxon>
        <taxon>Fungi</taxon>
        <taxon>Dikarya</taxon>
        <taxon>Ascomycota</taxon>
        <taxon>Pezizomycotina</taxon>
        <taxon>Eurotiomycetes</taxon>
        <taxon>Eurotiomycetidae</taxon>
        <taxon>Eurotiales</taxon>
        <taxon>Aspergillaceae</taxon>
        <taxon>Penicilliopsis</taxon>
    </lineage>
</organism>